<evidence type="ECO:0000256" key="3">
    <source>
        <dbReference type="ARBA" id="ARBA00023002"/>
    </source>
</evidence>
<protein>
    <recommendedName>
        <fullName evidence="6">Alcohol dehydrogenase-like C-terminal domain-containing protein</fullName>
    </recommendedName>
</protein>
<dbReference type="EMBL" id="JABCRI010000001">
    <property type="protein sequence ID" value="KAF8413512.1"/>
    <property type="molecule type" value="Genomic_DNA"/>
</dbReference>
<reference evidence="4 5" key="1">
    <citation type="submission" date="2020-04" db="EMBL/GenBank/DDBJ databases">
        <title>Plant Genome Project.</title>
        <authorList>
            <person name="Zhang R.-G."/>
        </authorList>
    </citation>
    <scope>NUCLEOTIDE SEQUENCE [LARGE SCALE GENOMIC DNA]</scope>
    <source>
        <strain evidence="4">YNK0</strain>
        <tissue evidence="4">Leaf</tissue>
    </source>
</reference>
<dbReference type="PANTHER" id="PTHR42683">
    <property type="entry name" value="ALDEHYDE REDUCTASE"/>
    <property type="match status" value="1"/>
</dbReference>
<dbReference type="Gene3D" id="3.40.50.720">
    <property type="entry name" value="NAD(P)-binding Rossmann-like Domain"/>
    <property type="match status" value="1"/>
</dbReference>
<comment type="caution">
    <text evidence="4">The sequence shown here is derived from an EMBL/GenBank/DDBJ whole genome shotgun (WGS) entry which is preliminary data.</text>
</comment>
<gene>
    <name evidence="4" type="ORF">HHK36_001502</name>
</gene>
<keyword evidence="3" id="KW-0560">Oxidoreductase</keyword>
<evidence type="ECO:0008006" key="6">
    <source>
        <dbReference type="Google" id="ProtNLM"/>
    </source>
</evidence>
<sequence>MSNSEEEEQSQKAFGWAARDPSGILSPFHFTRRMLRARWMASSIVTSHHPLGPLIELLKPNGKLISLGAPDLHKPVELPIMPLLMGRKLIAGSITGGMKETQEMINFAGKHHITADIEVIYSHGLYQHSHGQARER</sequence>
<keyword evidence="1" id="KW-0479">Metal-binding</keyword>
<accession>A0A835A3S4</accession>
<dbReference type="InterPro" id="IPR036291">
    <property type="entry name" value="NAD(P)-bd_dom_sf"/>
</dbReference>
<dbReference type="InterPro" id="IPR047109">
    <property type="entry name" value="CAD-like"/>
</dbReference>
<evidence type="ECO:0000256" key="2">
    <source>
        <dbReference type="ARBA" id="ARBA00022833"/>
    </source>
</evidence>
<keyword evidence="2" id="KW-0862">Zinc</keyword>
<evidence type="ECO:0000313" key="4">
    <source>
        <dbReference type="EMBL" id="KAF8413512.1"/>
    </source>
</evidence>
<name>A0A835A3S4_TETSI</name>
<dbReference type="AlphaFoldDB" id="A0A835A3S4"/>
<dbReference type="SUPFAM" id="SSF51735">
    <property type="entry name" value="NAD(P)-binding Rossmann-fold domains"/>
    <property type="match status" value="1"/>
</dbReference>
<evidence type="ECO:0000256" key="1">
    <source>
        <dbReference type="ARBA" id="ARBA00022723"/>
    </source>
</evidence>
<dbReference type="GO" id="GO:0046872">
    <property type="term" value="F:metal ion binding"/>
    <property type="evidence" value="ECO:0007669"/>
    <property type="project" value="UniProtKB-KW"/>
</dbReference>
<proteinExistence type="predicted"/>
<dbReference type="OrthoDB" id="1879366at2759"/>
<keyword evidence="5" id="KW-1185">Reference proteome</keyword>
<evidence type="ECO:0000313" key="5">
    <source>
        <dbReference type="Proteomes" id="UP000655225"/>
    </source>
</evidence>
<dbReference type="Proteomes" id="UP000655225">
    <property type="component" value="Unassembled WGS sequence"/>
</dbReference>
<organism evidence="4 5">
    <name type="scientific">Tetracentron sinense</name>
    <name type="common">Spur-leaf</name>
    <dbReference type="NCBI Taxonomy" id="13715"/>
    <lineage>
        <taxon>Eukaryota</taxon>
        <taxon>Viridiplantae</taxon>
        <taxon>Streptophyta</taxon>
        <taxon>Embryophyta</taxon>
        <taxon>Tracheophyta</taxon>
        <taxon>Spermatophyta</taxon>
        <taxon>Magnoliopsida</taxon>
        <taxon>Trochodendrales</taxon>
        <taxon>Trochodendraceae</taxon>
        <taxon>Tetracentron</taxon>
    </lineage>
</organism>
<dbReference type="GO" id="GO:0016616">
    <property type="term" value="F:oxidoreductase activity, acting on the CH-OH group of donors, NAD or NADP as acceptor"/>
    <property type="evidence" value="ECO:0007669"/>
    <property type="project" value="InterPro"/>
</dbReference>